<keyword evidence="1 3" id="KW-0479">Metal-binding</keyword>
<evidence type="ECO:0000259" key="6">
    <source>
        <dbReference type="PROSITE" id="PS50089"/>
    </source>
</evidence>
<dbReference type="Gene3D" id="1.20.5.170">
    <property type="match status" value="1"/>
</dbReference>
<feature type="region of interest" description="Disordered" evidence="5">
    <location>
        <begin position="37"/>
        <end position="186"/>
    </location>
</feature>
<dbReference type="GO" id="GO:0008270">
    <property type="term" value="F:zinc ion binding"/>
    <property type="evidence" value="ECO:0007669"/>
    <property type="project" value="UniProtKB-KW"/>
</dbReference>
<evidence type="ECO:0000313" key="7">
    <source>
        <dbReference type="EMBL" id="KAK2161052.1"/>
    </source>
</evidence>
<feature type="compositionally biased region" description="Basic and acidic residues" evidence="5">
    <location>
        <begin position="213"/>
        <end position="233"/>
    </location>
</feature>
<feature type="compositionally biased region" description="Polar residues" evidence="5">
    <location>
        <begin position="105"/>
        <end position="116"/>
    </location>
</feature>
<keyword evidence="1 3" id="KW-0863">Zinc-finger</keyword>
<keyword evidence="8" id="KW-1185">Reference proteome</keyword>
<dbReference type="SUPFAM" id="SSF57850">
    <property type="entry name" value="RING/U-box"/>
    <property type="match status" value="1"/>
</dbReference>
<feature type="compositionally biased region" description="Basic and acidic residues" evidence="5">
    <location>
        <begin position="48"/>
        <end position="57"/>
    </location>
</feature>
<feature type="compositionally biased region" description="Basic and acidic residues" evidence="5">
    <location>
        <begin position="165"/>
        <end position="178"/>
    </location>
</feature>
<proteinExistence type="predicted"/>
<comment type="caution">
    <text evidence="7">The sequence shown here is derived from an EMBL/GenBank/DDBJ whole genome shotgun (WGS) entry which is preliminary data.</text>
</comment>
<dbReference type="AlphaFoldDB" id="A0AAD9JXA0"/>
<evidence type="ECO:0000256" key="1">
    <source>
        <dbReference type="ARBA" id="ARBA00022771"/>
    </source>
</evidence>
<feature type="compositionally biased region" description="Low complexity" evidence="5">
    <location>
        <begin position="154"/>
        <end position="164"/>
    </location>
</feature>
<name>A0AAD9JXA0_9ANNE</name>
<evidence type="ECO:0000313" key="8">
    <source>
        <dbReference type="Proteomes" id="UP001208570"/>
    </source>
</evidence>
<keyword evidence="2" id="KW-0862">Zinc</keyword>
<sequence length="488" mass="56124">MPPKQLKSKAVLKAELKDKLREIRVKQQNWLQERESSLNISSTINNNKSEKQRELSKNGDSSAPPVKPKQSSPNGNISSPPVHGESPQNIKISTKMPTKSGFHTWISNRQIRTESPQVVPDKDTAHEYNPSNYLDYNHHREDDHTDMPPLRLPSSCSATSSTGSKETDPDPRLDEYHNRVPQTDSLSPEKFDALADEIVNRVKRELHLEKREMLSSEEAPARKVNSDSVRTESTDYQSSNNNGTCDISSHKCPMCHELMLPPKWCPQLLIPCGHTSCQKCIKRSQSCLICNHPIQSSTPNIMLQQIIISYHQRSPLPDHNGPHDQLYSDNMPSVSKRSQQVETNGPKIHQLGKTYSQMPSEVIIPETPRKTAEEYEEEYHNLLLRCDVLRDEEQVICDKMASLEQQKQTEHQQIENISTTQKRLQQDIKKLQKQIEDLDSHKEGYRFKIDDLDAQKKKEKRRLELIRSTINQLKDEIKKIKKELQCPF</sequence>
<organism evidence="7 8">
    <name type="scientific">Paralvinella palmiformis</name>
    <dbReference type="NCBI Taxonomy" id="53620"/>
    <lineage>
        <taxon>Eukaryota</taxon>
        <taxon>Metazoa</taxon>
        <taxon>Spiralia</taxon>
        <taxon>Lophotrochozoa</taxon>
        <taxon>Annelida</taxon>
        <taxon>Polychaeta</taxon>
        <taxon>Sedentaria</taxon>
        <taxon>Canalipalpata</taxon>
        <taxon>Terebellida</taxon>
        <taxon>Terebelliformia</taxon>
        <taxon>Alvinellidae</taxon>
        <taxon>Paralvinella</taxon>
    </lineage>
</organism>
<protein>
    <recommendedName>
        <fullName evidence="6">RING-type domain-containing protein</fullName>
    </recommendedName>
</protein>
<dbReference type="EMBL" id="JAODUP010000122">
    <property type="protein sequence ID" value="KAK2161052.1"/>
    <property type="molecule type" value="Genomic_DNA"/>
</dbReference>
<keyword evidence="4" id="KW-0175">Coiled coil</keyword>
<feature type="region of interest" description="Disordered" evidence="5">
    <location>
        <begin position="213"/>
        <end position="241"/>
    </location>
</feature>
<dbReference type="Proteomes" id="UP001208570">
    <property type="component" value="Unassembled WGS sequence"/>
</dbReference>
<feature type="domain" description="RING-type" evidence="6">
    <location>
        <begin position="252"/>
        <end position="291"/>
    </location>
</feature>
<feature type="coiled-coil region" evidence="4">
    <location>
        <begin position="372"/>
        <end position="483"/>
    </location>
</feature>
<feature type="compositionally biased region" description="Polar residues" evidence="5">
    <location>
        <begin position="86"/>
        <end position="97"/>
    </location>
</feature>
<accession>A0AAD9JXA0</accession>
<dbReference type="InterPro" id="IPR013083">
    <property type="entry name" value="Znf_RING/FYVE/PHD"/>
</dbReference>
<reference evidence="7" key="1">
    <citation type="journal article" date="2023" name="Mol. Biol. Evol.">
        <title>Third-Generation Sequencing Reveals the Adaptive Role of the Epigenome in Three Deep-Sea Polychaetes.</title>
        <authorList>
            <person name="Perez M."/>
            <person name="Aroh O."/>
            <person name="Sun Y."/>
            <person name="Lan Y."/>
            <person name="Juniper S.K."/>
            <person name="Young C.R."/>
            <person name="Angers B."/>
            <person name="Qian P.Y."/>
        </authorList>
    </citation>
    <scope>NUCLEOTIDE SEQUENCE</scope>
    <source>
        <strain evidence="7">P08H-3</strain>
    </source>
</reference>
<evidence type="ECO:0000256" key="2">
    <source>
        <dbReference type="ARBA" id="ARBA00022833"/>
    </source>
</evidence>
<evidence type="ECO:0000256" key="5">
    <source>
        <dbReference type="SAM" id="MobiDB-lite"/>
    </source>
</evidence>
<dbReference type="InterPro" id="IPR001841">
    <property type="entry name" value="Znf_RING"/>
</dbReference>
<feature type="compositionally biased region" description="Low complexity" evidence="5">
    <location>
        <begin position="37"/>
        <end position="47"/>
    </location>
</feature>
<feature type="compositionally biased region" description="Basic and acidic residues" evidence="5">
    <location>
        <begin position="136"/>
        <end position="146"/>
    </location>
</feature>
<dbReference type="PROSITE" id="PS50089">
    <property type="entry name" value="ZF_RING_2"/>
    <property type="match status" value="1"/>
</dbReference>
<gene>
    <name evidence="7" type="ORF">LSH36_122g08031</name>
</gene>
<evidence type="ECO:0000256" key="3">
    <source>
        <dbReference type="PROSITE-ProRule" id="PRU00175"/>
    </source>
</evidence>
<evidence type="ECO:0000256" key="4">
    <source>
        <dbReference type="SAM" id="Coils"/>
    </source>
</evidence>
<dbReference type="Gene3D" id="3.30.40.10">
    <property type="entry name" value="Zinc/RING finger domain, C3HC4 (zinc finger)"/>
    <property type="match status" value="1"/>
</dbReference>
<feature type="compositionally biased region" description="Polar residues" evidence="5">
    <location>
        <begin position="69"/>
        <end position="79"/>
    </location>
</feature>